<dbReference type="GO" id="GO:0015078">
    <property type="term" value="F:proton transmembrane transporter activity"/>
    <property type="evidence" value="ECO:0007669"/>
    <property type="project" value="InterPro"/>
</dbReference>
<protein>
    <submittedName>
        <fullName evidence="11">Mitochondrial ATP synthase coupling factor 6</fullName>
    </submittedName>
</protein>
<dbReference type="PANTHER" id="PTHR12441:SF10">
    <property type="entry name" value="ATP SYNTHASE-COUPLING FACTOR 6, MITOCHONDRIAL"/>
    <property type="match status" value="1"/>
</dbReference>
<gene>
    <name evidence="11" type="ORF">D915_004735</name>
</gene>
<evidence type="ECO:0000256" key="10">
    <source>
        <dbReference type="SAM" id="MobiDB-lite"/>
    </source>
</evidence>
<dbReference type="AlphaFoldDB" id="A0A2H1CDU3"/>
<keyword evidence="3" id="KW-0813">Transport</keyword>
<organism evidence="11 12">
    <name type="scientific">Fasciola hepatica</name>
    <name type="common">Liver fluke</name>
    <dbReference type="NCBI Taxonomy" id="6192"/>
    <lineage>
        <taxon>Eukaryota</taxon>
        <taxon>Metazoa</taxon>
        <taxon>Spiralia</taxon>
        <taxon>Lophotrochozoa</taxon>
        <taxon>Platyhelminthes</taxon>
        <taxon>Trematoda</taxon>
        <taxon>Digenea</taxon>
        <taxon>Plagiorchiida</taxon>
        <taxon>Echinostomata</taxon>
        <taxon>Echinostomatoidea</taxon>
        <taxon>Fasciolidae</taxon>
        <taxon>Fasciola</taxon>
    </lineage>
</organism>
<keyword evidence="7" id="KW-0406">Ion transport</keyword>
<keyword evidence="6" id="KW-0999">Mitochondrion inner membrane</keyword>
<dbReference type="InterPro" id="IPR008387">
    <property type="entry name" value="ATP_synth_f6_mt"/>
</dbReference>
<evidence type="ECO:0000256" key="1">
    <source>
        <dbReference type="ARBA" id="ARBA00004273"/>
    </source>
</evidence>
<comment type="subcellular location">
    <subcellularLocation>
        <location evidence="1">Mitochondrion inner membrane</location>
    </subcellularLocation>
</comment>
<keyword evidence="4" id="KW-0138">CF(0)</keyword>
<name>A0A2H1CDU3_FASHE</name>
<dbReference type="Pfam" id="PF05511">
    <property type="entry name" value="ATP-synt_F6"/>
    <property type="match status" value="1"/>
</dbReference>
<evidence type="ECO:0000256" key="3">
    <source>
        <dbReference type="ARBA" id="ARBA00022448"/>
    </source>
</evidence>
<proteinExistence type="inferred from homology"/>
<evidence type="ECO:0000256" key="4">
    <source>
        <dbReference type="ARBA" id="ARBA00022547"/>
    </source>
</evidence>
<evidence type="ECO:0000313" key="11">
    <source>
        <dbReference type="EMBL" id="THD24630.1"/>
    </source>
</evidence>
<comment type="similarity">
    <text evidence="2">Belongs to the eukaryotic ATPase subunit F6 family.</text>
</comment>
<dbReference type="GO" id="GO:0005743">
    <property type="term" value="C:mitochondrial inner membrane"/>
    <property type="evidence" value="ECO:0007669"/>
    <property type="project" value="UniProtKB-SubCell"/>
</dbReference>
<evidence type="ECO:0000256" key="2">
    <source>
        <dbReference type="ARBA" id="ARBA00007346"/>
    </source>
</evidence>
<dbReference type="GO" id="GO:0045259">
    <property type="term" value="C:proton-transporting ATP synthase complex"/>
    <property type="evidence" value="ECO:0007669"/>
    <property type="project" value="UniProtKB-KW"/>
</dbReference>
<accession>A0A2H1CDU3</accession>
<feature type="compositionally biased region" description="Basic and acidic residues" evidence="10">
    <location>
        <begin position="114"/>
        <end position="130"/>
    </location>
</feature>
<dbReference type="InterPro" id="IPR036204">
    <property type="entry name" value="ATP_synth_f6_sf_mt"/>
</dbReference>
<evidence type="ECO:0000256" key="6">
    <source>
        <dbReference type="ARBA" id="ARBA00022792"/>
    </source>
</evidence>
<keyword evidence="5" id="KW-0375">Hydrogen ion transport</keyword>
<evidence type="ECO:0000256" key="7">
    <source>
        <dbReference type="ARBA" id="ARBA00023065"/>
    </source>
</evidence>
<dbReference type="Proteomes" id="UP000230066">
    <property type="component" value="Unassembled WGS sequence"/>
</dbReference>
<evidence type="ECO:0000256" key="5">
    <source>
        <dbReference type="ARBA" id="ARBA00022781"/>
    </source>
</evidence>
<dbReference type="SUPFAM" id="SSF111357">
    <property type="entry name" value="Mitochondrial ATP synthase coupling factor 6"/>
    <property type="match status" value="1"/>
</dbReference>
<dbReference type="FunFam" id="1.10.246.110:FF:000001">
    <property type="entry name" value="ATP synthase-coupling factor 6, mitochondrial"/>
    <property type="match status" value="1"/>
</dbReference>
<reference evidence="11" key="1">
    <citation type="submission" date="2019-03" db="EMBL/GenBank/DDBJ databases">
        <title>Improved annotation for the trematode Fasciola hepatica.</title>
        <authorList>
            <person name="Choi Y.-J."/>
            <person name="Martin J."/>
            <person name="Mitreva M."/>
        </authorList>
    </citation>
    <scope>NUCLEOTIDE SEQUENCE [LARGE SCALE GENOMIC DNA]</scope>
</reference>
<sequence length="130" mass="14491">MSVRVPLRLRPGFSLLFTVAKRTTSASPTDPIQRAFVQKLREYAQKSRTGEMGLANATPSELKELNDTLARVDKIFGASGQDMTQFPSFKFEEPHLLSPQSAINVEPPAATDVTQHEEEKAKDDRYVISI</sequence>
<evidence type="ECO:0000256" key="8">
    <source>
        <dbReference type="ARBA" id="ARBA00023128"/>
    </source>
</evidence>
<dbReference type="Gene3D" id="1.10.246.110">
    <property type="entry name" value="Mitochondrial ATP synthase-coupling factor 6"/>
    <property type="match status" value="1"/>
</dbReference>
<evidence type="ECO:0000256" key="9">
    <source>
        <dbReference type="ARBA" id="ARBA00023136"/>
    </source>
</evidence>
<keyword evidence="9" id="KW-0472">Membrane</keyword>
<dbReference type="EMBL" id="JXXN02001504">
    <property type="protein sequence ID" value="THD24630.1"/>
    <property type="molecule type" value="Genomic_DNA"/>
</dbReference>
<keyword evidence="8" id="KW-0496">Mitochondrion</keyword>
<dbReference type="GO" id="GO:0015986">
    <property type="term" value="P:proton motive force-driven ATP synthesis"/>
    <property type="evidence" value="ECO:0007669"/>
    <property type="project" value="InterPro"/>
</dbReference>
<dbReference type="PANTHER" id="PTHR12441">
    <property type="entry name" value="ATP SYNTHASE COUPLING FACTOR 6, MITOCHONDRIAL"/>
    <property type="match status" value="1"/>
</dbReference>
<keyword evidence="12" id="KW-1185">Reference proteome</keyword>
<evidence type="ECO:0000313" key="12">
    <source>
        <dbReference type="Proteomes" id="UP000230066"/>
    </source>
</evidence>
<feature type="region of interest" description="Disordered" evidence="10">
    <location>
        <begin position="109"/>
        <end position="130"/>
    </location>
</feature>
<comment type="caution">
    <text evidence="11">The sequence shown here is derived from an EMBL/GenBank/DDBJ whole genome shotgun (WGS) entry which is preliminary data.</text>
</comment>